<evidence type="ECO:0000256" key="2">
    <source>
        <dbReference type="SAM" id="MobiDB-lite"/>
    </source>
</evidence>
<dbReference type="EMBL" id="CP034346">
    <property type="protein sequence ID" value="AZS13074.1"/>
    <property type="molecule type" value="Genomic_DNA"/>
</dbReference>
<evidence type="ECO:0000313" key="6">
    <source>
        <dbReference type="Proteomes" id="UP000270678"/>
    </source>
</evidence>
<dbReference type="PANTHER" id="PTHR47245">
    <property type="entry name" value="PEPTIDYLPROLYL ISOMERASE"/>
    <property type="match status" value="1"/>
</dbReference>
<gene>
    <name evidence="5" type="ORF">EI981_00220</name>
</gene>
<feature type="compositionally biased region" description="Basic and acidic residues" evidence="2">
    <location>
        <begin position="317"/>
        <end position="326"/>
    </location>
</feature>
<proteinExistence type="predicted"/>
<keyword evidence="1 5" id="KW-0413">Isomerase</keyword>
<feature type="region of interest" description="Disordered" evidence="2">
    <location>
        <begin position="317"/>
        <end position="372"/>
    </location>
</feature>
<accession>A0A3Q9I5H5</accession>
<feature type="compositionally biased region" description="Low complexity" evidence="2">
    <location>
        <begin position="328"/>
        <end position="364"/>
    </location>
</feature>
<name>A0A3Q9I5H5_9BACL</name>
<dbReference type="GO" id="GO:0003755">
    <property type="term" value="F:peptidyl-prolyl cis-trans isomerase activity"/>
    <property type="evidence" value="ECO:0007669"/>
    <property type="project" value="UniProtKB-KW"/>
</dbReference>
<evidence type="ECO:0000256" key="3">
    <source>
        <dbReference type="SAM" id="SignalP"/>
    </source>
</evidence>
<keyword evidence="3" id="KW-0732">Signal</keyword>
<dbReference type="KEGG" id="plut:EI981_00220"/>
<dbReference type="AlphaFoldDB" id="A0A3Q9I5H5"/>
<organism evidence="5 6">
    <name type="scientific">Paenibacillus lutimineralis</name>
    <dbReference type="NCBI Taxonomy" id="2707005"/>
    <lineage>
        <taxon>Bacteria</taxon>
        <taxon>Bacillati</taxon>
        <taxon>Bacillota</taxon>
        <taxon>Bacilli</taxon>
        <taxon>Bacillales</taxon>
        <taxon>Paenibacillaceae</taxon>
        <taxon>Paenibacillus</taxon>
    </lineage>
</organism>
<dbReference type="OrthoDB" id="14196at2"/>
<dbReference type="Pfam" id="PF00639">
    <property type="entry name" value="Rotamase"/>
    <property type="match status" value="1"/>
</dbReference>
<dbReference type="PANTHER" id="PTHR47245:SF2">
    <property type="entry name" value="PEPTIDYL-PROLYL CIS-TRANS ISOMERASE HP_0175-RELATED"/>
    <property type="match status" value="1"/>
</dbReference>
<dbReference type="SUPFAM" id="SSF109998">
    <property type="entry name" value="Triger factor/SurA peptide-binding domain-like"/>
    <property type="match status" value="1"/>
</dbReference>
<evidence type="ECO:0000256" key="1">
    <source>
        <dbReference type="PROSITE-ProRule" id="PRU00278"/>
    </source>
</evidence>
<dbReference type="InterPro" id="IPR000297">
    <property type="entry name" value="PPIase_PpiC"/>
</dbReference>
<dbReference type="Proteomes" id="UP000270678">
    <property type="component" value="Chromosome"/>
</dbReference>
<feature type="chain" id="PRO_5039406118" evidence="3">
    <location>
        <begin position="27"/>
        <end position="372"/>
    </location>
</feature>
<dbReference type="SUPFAM" id="SSF54534">
    <property type="entry name" value="FKBP-like"/>
    <property type="match status" value="1"/>
</dbReference>
<evidence type="ECO:0000259" key="4">
    <source>
        <dbReference type="PROSITE" id="PS50198"/>
    </source>
</evidence>
<dbReference type="InterPro" id="IPR050245">
    <property type="entry name" value="PrsA_foldase"/>
</dbReference>
<dbReference type="InterPro" id="IPR027304">
    <property type="entry name" value="Trigger_fact/SurA_dom_sf"/>
</dbReference>
<sequence length="372" mass="41390">MFRSKGRSWKTLLTALVVVLAVSVMAGCGKKTDNNVVATYDGGEITQKEFDLEQRMVLALQPQMAQFTEMDDFREYLVKQAIAYKYWESKADDKMKEEGKKKAETQYKAMKDANGADNVKQMLDAQKITEKEFQNYMTRIYTVMETQLTGITEDDMKKEFEATKEDYITASVRHILIGFQDSEGKERSKDDALKLAKEVKAKLDKGEDFATLVKQYSNDGQQNIDNGGLYADAAVNQWVPEFKEAAMTLPLNKISDPVETDYGYHIIRVEARTEKTFADLTDAEKDTLKMSIGSQKLDEFMSGDLEKKIIKKITLPKVEKKAENTDKGANSGSGNTGTNGNADKSGNSGNSSNSDQSDDSNTSGADNGNSSK</sequence>
<dbReference type="PROSITE" id="PS51257">
    <property type="entry name" value="PROKAR_LIPOPROTEIN"/>
    <property type="match status" value="1"/>
</dbReference>
<dbReference type="PROSITE" id="PS50198">
    <property type="entry name" value="PPIC_PPIASE_2"/>
    <property type="match status" value="1"/>
</dbReference>
<dbReference type="RefSeq" id="WP_126994399.1">
    <property type="nucleotide sequence ID" value="NZ_CP034346.1"/>
</dbReference>
<feature type="domain" description="PpiC" evidence="4">
    <location>
        <begin position="172"/>
        <end position="271"/>
    </location>
</feature>
<dbReference type="InterPro" id="IPR046357">
    <property type="entry name" value="PPIase_dom_sf"/>
</dbReference>
<evidence type="ECO:0000313" key="5">
    <source>
        <dbReference type="EMBL" id="AZS13074.1"/>
    </source>
</evidence>
<protein>
    <submittedName>
        <fullName evidence="5">Peptidylprolyl isomerase</fullName>
    </submittedName>
</protein>
<keyword evidence="1" id="KW-0697">Rotamase</keyword>
<reference evidence="6" key="1">
    <citation type="submission" date="2018-12" db="EMBL/GenBank/DDBJ databases">
        <title>Complete genome sequence of Paenibacillus sp. MBLB1234.</title>
        <authorList>
            <person name="Nam Y.-D."/>
            <person name="Kang J."/>
            <person name="Chung W.-H."/>
            <person name="Park Y.S."/>
        </authorList>
    </citation>
    <scope>NUCLEOTIDE SEQUENCE [LARGE SCALE GENOMIC DNA]</scope>
    <source>
        <strain evidence="6">MBLB1234</strain>
    </source>
</reference>
<dbReference type="Gene3D" id="3.10.50.40">
    <property type="match status" value="1"/>
</dbReference>
<keyword evidence="6" id="KW-1185">Reference proteome</keyword>
<feature type="signal peptide" evidence="3">
    <location>
        <begin position="1"/>
        <end position="26"/>
    </location>
</feature>